<dbReference type="Pfam" id="PF07654">
    <property type="entry name" value="C1-set"/>
    <property type="match status" value="1"/>
</dbReference>
<evidence type="ECO:0000313" key="3">
    <source>
        <dbReference type="Ensembl" id="ENSMODP00000057171.1"/>
    </source>
</evidence>
<feature type="domain" description="Ig-like" evidence="2">
    <location>
        <begin position="14"/>
        <end position="115"/>
    </location>
</feature>
<dbReference type="PROSITE" id="PS00290">
    <property type="entry name" value="IG_MHC"/>
    <property type="match status" value="1"/>
</dbReference>
<dbReference type="InterPro" id="IPR007110">
    <property type="entry name" value="Ig-like_dom"/>
</dbReference>
<dbReference type="Bgee" id="ENSMODG00000036665">
    <property type="expression patterns" value="Expressed in lung and 17 other cell types or tissues"/>
</dbReference>
<dbReference type="PROSITE" id="PS50835">
    <property type="entry name" value="IG_LIKE"/>
    <property type="match status" value="1"/>
</dbReference>
<dbReference type="STRING" id="13616.ENSMODP00000057171"/>
<dbReference type="InterPro" id="IPR036179">
    <property type="entry name" value="Ig-like_dom_sf"/>
</dbReference>
<evidence type="ECO:0000313" key="4">
    <source>
        <dbReference type="Proteomes" id="UP000002280"/>
    </source>
</evidence>
<sequence length="138" mass="15605">MYLCSSRLVPQIPPQIYLLTPSADEQALNEMVSITCLVRGFSPEDIFIRWLKGSEELPKKDYITSNPYPEPKSTSTYMVSSILQVQSTDWKNENKYSCVVGHEALPLNFTQQTIDRLSGKPTNVNVSVIMSDIYGTCY</sequence>
<name>A0A5F8HAZ2_MONDO</name>
<protein>
    <recommendedName>
        <fullName evidence="2">Ig-like domain-containing protein</fullName>
    </recommendedName>
</protein>
<keyword evidence="4" id="KW-1185">Reference proteome</keyword>
<dbReference type="GeneTree" id="ENSGT01110000267902"/>
<dbReference type="PANTHER" id="PTHR23411">
    <property type="entry name" value="TAPASIN"/>
    <property type="match status" value="1"/>
</dbReference>
<proteinExistence type="predicted"/>
<dbReference type="AlphaFoldDB" id="A0A5F8HAZ2"/>
<dbReference type="CDD" id="cd05768">
    <property type="entry name" value="IgC1_CH3_IgAGD_CH4_IgAEM"/>
    <property type="match status" value="1"/>
</dbReference>
<dbReference type="InterPro" id="IPR003006">
    <property type="entry name" value="Ig/MHC_CS"/>
</dbReference>
<dbReference type="SUPFAM" id="SSF48726">
    <property type="entry name" value="Immunoglobulin"/>
    <property type="match status" value="1"/>
</dbReference>
<reference evidence="3" key="2">
    <citation type="submission" date="2025-08" db="UniProtKB">
        <authorList>
            <consortium name="Ensembl"/>
        </authorList>
    </citation>
    <scope>IDENTIFICATION</scope>
</reference>
<dbReference type="Gene3D" id="2.60.40.10">
    <property type="entry name" value="Immunoglobulins"/>
    <property type="match status" value="1"/>
</dbReference>
<dbReference type="Ensembl" id="ENSMODT00000083244.1">
    <property type="protein sequence ID" value="ENSMODP00000057171.1"/>
    <property type="gene ID" value="ENSMODG00000036665.1"/>
</dbReference>
<keyword evidence="1" id="KW-0393">Immunoglobulin domain</keyword>
<dbReference type="Proteomes" id="UP000002280">
    <property type="component" value="Chromosome 1"/>
</dbReference>
<dbReference type="InterPro" id="IPR050380">
    <property type="entry name" value="Immune_Resp_Modulators"/>
</dbReference>
<dbReference type="SMART" id="SM00407">
    <property type="entry name" value="IGc1"/>
    <property type="match status" value="1"/>
</dbReference>
<dbReference type="InParanoid" id="A0A5F8HAZ2"/>
<reference evidence="3" key="3">
    <citation type="submission" date="2025-09" db="UniProtKB">
        <authorList>
            <consortium name="Ensembl"/>
        </authorList>
    </citation>
    <scope>IDENTIFICATION</scope>
</reference>
<organism evidence="3 4">
    <name type="scientific">Monodelphis domestica</name>
    <name type="common">Gray short-tailed opossum</name>
    <dbReference type="NCBI Taxonomy" id="13616"/>
    <lineage>
        <taxon>Eukaryota</taxon>
        <taxon>Metazoa</taxon>
        <taxon>Chordata</taxon>
        <taxon>Craniata</taxon>
        <taxon>Vertebrata</taxon>
        <taxon>Euteleostomi</taxon>
        <taxon>Mammalia</taxon>
        <taxon>Metatheria</taxon>
        <taxon>Didelphimorphia</taxon>
        <taxon>Didelphidae</taxon>
        <taxon>Monodelphis</taxon>
    </lineage>
</organism>
<reference evidence="3 4" key="1">
    <citation type="journal article" date="2007" name="Nature">
        <title>Genome of the marsupial Monodelphis domestica reveals innovation in non-coding sequences.</title>
        <authorList>
            <person name="Mikkelsen T.S."/>
            <person name="Wakefield M.J."/>
            <person name="Aken B."/>
            <person name="Amemiya C.T."/>
            <person name="Chang J.L."/>
            <person name="Duke S."/>
            <person name="Garber M."/>
            <person name="Gentles A.J."/>
            <person name="Goodstadt L."/>
            <person name="Heger A."/>
            <person name="Jurka J."/>
            <person name="Kamal M."/>
            <person name="Mauceli E."/>
            <person name="Searle S.M."/>
            <person name="Sharpe T."/>
            <person name="Baker M.L."/>
            <person name="Batzer M.A."/>
            <person name="Benos P.V."/>
            <person name="Belov K."/>
            <person name="Clamp M."/>
            <person name="Cook A."/>
            <person name="Cuff J."/>
            <person name="Das R."/>
            <person name="Davidow L."/>
            <person name="Deakin J.E."/>
            <person name="Fazzari M.J."/>
            <person name="Glass J.L."/>
            <person name="Grabherr M."/>
            <person name="Greally J.M."/>
            <person name="Gu W."/>
            <person name="Hore T.A."/>
            <person name="Huttley G.A."/>
            <person name="Kleber M."/>
            <person name="Jirtle R.L."/>
            <person name="Koina E."/>
            <person name="Lee J.T."/>
            <person name="Mahony S."/>
            <person name="Marra M.A."/>
            <person name="Miller R.D."/>
            <person name="Nicholls R.D."/>
            <person name="Oda M."/>
            <person name="Papenfuss A.T."/>
            <person name="Parra Z.E."/>
            <person name="Pollock D.D."/>
            <person name="Ray D.A."/>
            <person name="Schein J.E."/>
            <person name="Speed T.P."/>
            <person name="Thompson K."/>
            <person name="VandeBerg J.L."/>
            <person name="Wade C.M."/>
            <person name="Walker J.A."/>
            <person name="Waters P.D."/>
            <person name="Webber C."/>
            <person name="Weidman J.R."/>
            <person name="Xie X."/>
            <person name="Zody M.C."/>
            <person name="Baldwin J."/>
            <person name="Abdouelleil A."/>
            <person name="Abdulkadir J."/>
            <person name="Abebe A."/>
            <person name="Abera B."/>
            <person name="Abreu J."/>
            <person name="Acer S.C."/>
            <person name="Aftuck L."/>
            <person name="Alexander A."/>
            <person name="An P."/>
            <person name="Anderson E."/>
            <person name="Anderson S."/>
            <person name="Arachi H."/>
            <person name="Azer M."/>
            <person name="Bachantsang P."/>
            <person name="Barry A."/>
            <person name="Bayul T."/>
            <person name="Berlin A."/>
            <person name="Bessette D."/>
            <person name="Bloom T."/>
            <person name="Bloom T."/>
            <person name="Boguslavskiy L."/>
            <person name="Bonnet C."/>
            <person name="Boukhgalter B."/>
            <person name="Bourzgui I."/>
            <person name="Brown A."/>
            <person name="Cahill P."/>
            <person name="Channer S."/>
            <person name="Cheshatsang Y."/>
            <person name="Chuda L."/>
            <person name="Citroen M."/>
            <person name="Collymore A."/>
            <person name="Cooke P."/>
            <person name="Costello M."/>
            <person name="D'Aco K."/>
            <person name="Daza R."/>
            <person name="De Haan G."/>
            <person name="DeGray S."/>
            <person name="DeMaso C."/>
            <person name="Dhargay N."/>
            <person name="Dooley K."/>
            <person name="Dooley E."/>
            <person name="Doricent M."/>
            <person name="Dorje P."/>
            <person name="Dorjee K."/>
            <person name="Dupes A."/>
            <person name="Elong R."/>
            <person name="Falk J."/>
            <person name="Farina A."/>
            <person name="Faro S."/>
            <person name="Ferguson D."/>
            <person name="Fisher S."/>
            <person name="Foley C.D."/>
            <person name="Franke A."/>
            <person name="Friedrich D."/>
            <person name="Gadbois L."/>
            <person name="Gearin G."/>
            <person name="Gearin C.R."/>
            <person name="Giannoukos G."/>
            <person name="Goode T."/>
            <person name="Graham J."/>
            <person name="Grandbois E."/>
            <person name="Grewal S."/>
            <person name="Gyaltsen K."/>
            <person name="Hafez N."/>
            <person name="Hagos B."/>
            <person name="Hall J."/>
            <person name="Henson C."/>
            <person name="Hollinger A."/>
            <person name="Honan T."/>
            <person name="Huard M.D."/>
            <person name="Hughes L."/>
            <person name="Hurhula B."/>
            <person name="Husby M.E."/>
            <person name="Kamat A."/>
            <person name="Kanga B."/>
            <person name="Kashin S."/>
            <person name="Khazanovich D."/>
            <person name="Kisner P."/>
            <person name="Lance K."/>
            <person name="Lara M."/>
            <person name="Lee W."/>
            <person name="Lennon N."/>
            <person name="Letendre F."/>
            <person name="LeVine R."/>
            <person name="Lipovsky A."/>
            <person name="Liu X."/>
            <person name="Liu J."/>
            <person name="Liu S."/>
            <person name="Lokyitsang T."/>
            <person name="Lokyitsang Y."/>
            <person name="Lubonja R."/>
            <person name="Lui A."/>
            <person name="MacDonald P."/>
            <person name="Magnisalis V."/>
            <person name="Maru K."/>
            <person name="Matthews C."/>
            <person name="McCusker W."/>
            <person name="McDonough S."/>
            <person name="Mehta T."/>
            <person name="Meldrim J."/>
            <person name="Meneus L."/>
            <person name="Mihai O."/>
            <person name="Mihalev A."/>
            <person name="Mihova T."/>
            <person name="Mittelman R."/>
            <person name="Mlenga V."/>
            <person name="Montmayeur A."/>
            <person name="Mulrain L."/>
            <person name="Navidi A."/>
            <person name="Naylor J."/>
            <person name="Negash T."/>
            <person name="Nguyen T."/>
            <person name="Nguyen N."/>
            <person name="Nicol R."/>
            <person name="Norbu C."/>
            <person name="Norbu N."/>
            <person name="Novod N."/>
            <person name="O'Neill B."/>
            <person name="Osman S."/>
            <person name="Markiewicz E."/>
            <person name="Oyono O.L."/>
            <person name="Patti C."/>
            <person name="Phunkhang P."/>
            <person name="Pierre F."/>
            <person name="Priest M."/>
            <person name="Raghuraman S."/>
            <person name="Rege F."/>
            <person name="Reyes R."/>
            <person name="Rise C."/>
            <person name="Rogov P."/>
            <person name="Ross K."/>
            <person name="Ryan E."/>
            <person name="Settipalli S."/>
            <person name="Shea T."/>
            <person name="Sherpa N."/>
            <person name="Shi L."/>
            <person name="Shih D."/>
            <person name="Sparrow T."/>
            <person name="Spaulding J."/>
            <person name="Stalker J."/>
            <person name="Stange-Thomann N."/>
            <person name="Stavropoulos S."/>
            <person name="Stone C."/>
            <person name="Strader C."/>
            <person name="Tesfaye S."/>
            <person name="Thomson T."/>
            <person name="Thoulutsang Y."/>
            <person name="Thoulutsang D."/>
            <person name="Topham K."/>
            <person name="Topping I."/>
            <person name="Tsamla T."/>
            <person name="Vassiliev H."/>
            <person name="Vo A."/>
            <person name="Wangchuk T."/>
            <person name="Wangdi T."/>
            <person name="Weiand M."/>
            <person name="Wilkinson J."/>
            <person name="Wilson A."/>
            <person name="Yadav S."/>
            <person name="Young G."/>
            <person name="Yu Q."/>
            <person name="Zembek L."/>
            <person name="Zhong D."/>
            <person name="Zimmer A."/>
            <person name="Zwirko Z."/>
            <person name="Jaffe D.B."/>
            <person name="Alvarez P."/>
            <person name="Brockman W."/>
            <person name="Butler J."/>
            <person name="Chin C."/>
            <person name="Gnerre S."/>
            <person name="MacCallum I."/>
            <person name="Graves J.A."/>
            <person name="Ponting C.P."/>
            <person name="Breen M."/>
            <person name="Samollow P.B."/>
            <person name="Lander E.S."/>
            <person name="Lindblad-Toh K."/>
        </authorList>
    </citation>
    <scope>NUCLEOTIDE SEQUENCE [LARGE SCALE GENOMIC DNA]</scope>
</reference>
<dbReference type="InterPro" id="IPR003597">
    <property type="entry name" value="Ig_C1-set"/>
</dbReference>
<dbReference type="InterPro" id="IPR013783">
    <property type="entry name" value="Ig-like_fold"/>
</dbReference>
<dbReference type="FunFam" id="2.60.40.10:FF:000463">
    <property type="entry name" value="Immunoglobulin heavy constant gamma 1"/>
    <property type="match status" value="1"/>
</dbReference>
<evidence type="ECO:0000259" key="2">
    <source>
        <dbReference type="PROSITE" id="PS50835"/>
    </source>
</evidence>
<accession>A0A5F8HAZ2</accession>
<dbReference type="OMA" id="NGDNFSC"/>
<evidence type="ECO:0000256" key="1">
    <source>
        <dbReference type="ARBA" id="ARBA00023319"/>
    </source>
</evidence>